<accession>A0A2U3EDK9</accession>
<evidence type="ECO:0000313" key="2">
    <source>
        <dbReference type="EMBL" id="PWI72598.1"/>
    </source>
</evidence>
<sequence length="129" mass="13626">MKLSGAIWACLTAFGVVDFVAASDSDHPKFKDQWSALKYADKLNRGVRPGCKESGGKCFSRGGKGKVFCDPAEVMAAVAMAELASDEWQKSWVGACAGQGSTQQAVVGSRVFDVCLADMDSDTHTDLAA</sequence>
<dbReference type="Proteomes" id="UP000245956">
    <property type="component" value="Unassembled WGS sequence"/>
</dbReference>
<dbReference type="AlphaFoldDB" id="A0A2U3EDK9"/>
<comment type="caution">
    <text evidence="2">The sequence shown here is derived from an EMBL/GenBank/DDBJ whole genome shotgun (WGS) entry which is preliminary data.</text>
</comment>
<proteinExistence type="predicted"/>
<protein>
    <submittedName>
        <fullName evidence="2">Uncharacterized protein</fullName>
    </submittedName>
</protein>
<gene>
    <name evidence="2" type="ORF">PCL_11221</name>
</gene>
<keyword evidence="1" id="KW-0732">Signal</keyword>
<feature type="signal peptide" evidence="1">
    <location>
        <begin position="1"/>
        <end position="22"/>
    </location>
</feature>
<dbReference type="EMBL" id="LCWV01000006">
    <property type="protein sequence ID" value="PWI72598.1"/>
    <property type="molecule type" value="Genomic_DNA"/>
</dbReference>
<name>A0A2U3EDK9_PURLI</name>
<feature type="chain" id="PRO_5015669889" evidence="1">
    <location>
        <begin position="23"/>
        <end position="129"/>
    </location>
</feature>
<organism evidence="2 3">
    <name type="scientific">Purpureocillium lilacinum</name>
    <name type="common">Paecilomyces lilacinus</name>
    <dbReference type="NCBI Taxonomy" id="33203"/>
    <lineage>
        <taxon>Eukaryota</taxon>
        <taxon>Fungi</taxon>
        <taxon>Dikarya</taxon>
        <taxon>Ascomycota</taxon>
        <taxon>Pezizomycotina</taxon>
        <taxon>Sordariomycetes</taxon>
        <taxon>Hypocreomycetidae</taxon>
        <taxon>Hypocreales</taxon>
        <taxon>Ophiocordycipitaceae</taxon>
        <taxon>Purpureocillium</taxon>
    </lineage>
</organism>
<evidence type="ECO:0000313" key="3">
    <source>
        <dbReference type="Proteomes" id="UP000245956"/>
    </source>
</evidence>
<evidence type="ECO:0000256" key="1">
    <source>
        <dbReference type="SAM" id="SignalP"/>
    </source>
</evidence>
<reference evidence="2 3" key="1">
    <citation type="journal article" date="2016" name="Front. Microbiol.">
        <title>Genome and transcriptome sequences reveal the specific parasitism of the nematophagous Purpureocillium lilacinum 36-1.</title>
        <authorList>
            <person name="Xie J."/>
            <person name="Li S."/>
            <person name="Mo C."/>
            <person name="Xiao X."/>
            <person name="Peng D."/>
            <person name="Wang G."/>
            <person name="Xiao Y."/>
        </authorList>
    </citation>
    <scope>NUCLEOTIDE SEQUENCE [LARGE SCALE GENOMIC DNA]</scope>
    <source>
        <strain evidence="2 3">36-1</strain>
    </source>
</reference>